<dbReference type="InterPro" id="IPR012767">
    <property type="entry name" value="Trehalose_TreY"/>
</dbReference>
<dbReference type="Gene3D" id="3.20.20.80">
    <property type="entry name" value="Glycosidases"/>
    <property type="match status" value="4"/>
</dbReference>
<reference evidence="2 3" key="1">
    <citation type="submission" date="2023-09" db="EMBL/GenBank/DDBJ databases">
        <authorList>
            <person name="Rey-Velasco X."/>
        </authorList>
    </citation>
    <scope>NUCLEOTIDE SEQUENCE [LARGE SCALE GENOMIC DNA]</scope>
    <source>
        <strain evidence="2 3">W345</strain>
    </source>
</reference>
<dbReference type="CDD" id="cd11336">
    <property type="entry name" value="AmyAc_MTSase"/>
    <property type="match status" value="1"/>
</dbReference>
<dbReference type="GO" id="GO:0047470">
    <property type="term" value="F:(1,4)-alpha-D-glucan 1-alpha-D-glucosylmutase activity"/>
    <property type="evidence" value="ECO:0007669"/>
    <property type="project" value="UniProtKB-EC"/>
</dbReference>
<organism evidence="2 3">
    <name type="scientific">Banduia mediterranea</name>
    <dbReference type="NCBI Taxonomy" id="3075609"/>
    <lineage>
        <taxon>Bacteria</taxon>
        <taxon>Pseudomonadati</taxon>
        <taxon>Pseudomonadota</taxon>
        <taxon>Gammaproteobacteria</taxon>
        <taxon>Nevskiales</taxon>
        <taxon>Algiphilaceae</taxon>
        <taxon>Banduia</taxon>
    </lineage>
</organism>
<evidence type="ECO:0000313" key="2">
    <source>
        <dbReference type="EMBL" id="MDT0498643.1"/>
    </source>
</evidence>
<proteinExistence type="predicted"/>
<dbReference type="EC" id="5.4.99.15" evidence="2"/>
<dbReference type="Pfam" id="PF00128">
    <property type="entry name" value="Alpha-amylase"/>
    <property type="match status" value="1"/>
</dbReference>
<dbReference type="PANTHER" id="PTHR10357:SF216">
    <property type="entry name" value="MALTOOLIGOSYL TREHALOSE SYNTHASE-RELATED"/>
    <property type="match status" value="1"/>
</dbReference>
<keyword evidence="3" id="KW-1185">Reference proteome</keyword>
<keyword evidence="2" id="KW-0413">Isomerase</keyword>
<dbReference type="EMBL" id="JAVRIC010000024">
    <property type="protein sequence ID" value="MDT0498643.1"/>
    <property type="molecule type" value="Genomic_DNA"/>
</dbReference>
<dbReference type="InterPro" id="IPR006047">
    <property type="entry name" value="GH13_cat_dom"/>
</dbReference>
<accession>A0ABU2WM61</accession>
<dbReference type="RefSeq" id="WP_311366055.1">
    <property type="nucleotide sequence ID" value="NZ_JAVRIC010000024.1"/>
</dbReference>
<dbReference type="Proteomes" id="UP001254608">
    <property type="component" value="Unassembled WGS sequence"/>
</dbReference>
<dbReference type="SUPFAM" id="SSF51445">
    <property type="entry name" value="(Trans)glycosidases"/>
    <property type="match status" value="1"/>
</dbReference>
<dbReference type="InterPro" id="IPR017853">
    <property type="entry name" value="GH"/>
</dbReference>
<dbReference type="PANTHER" id="PTHR10357">
    <property type="entry name" value="ALPHA-AMYLASE FAMILY MEMBER"/>
    <property type="match status" value="1"/>
</dbReference>
<comment type="caution">
    <text evidence="2">The sequence shown here is derived from an EMBL/GenBank/DDBJ whole genome shotgun (WGS) entry which is preliminary data.</text>
</comment>
<evidence type="ECO:0000259" key="1">
    <source>
        <dbReference type="SMART" id="SM00642"/>
    </source>
</evidence>
<protein>
    <submittedName>
        <fullName evidence="2">Malto-oligosyltrehalose synthase</fullName>
        <ecNumber evidence="2">5.4.99.15</ecNumber>
    </submittedName>
</protein>
<name>A0ABU2WM61_9GAMM</name>
<sequence length="936" mass="104953">MSANPRTPPRASYRVQLHKDFDFAQAAALADYLQALGVSHIYTSPIMTARAGSTHGYDIIDHTRINPELGGEEGFEALHQALKARDLGLIVDIVPNHMGIGSDNAWWMDVLEWGQHSPYAGFFDIDWHSSRRNLEGKVLLPVLGDQFGAVLERGEIELRLDAEQGSFSAWYYEHRFPISPLDYPVILLRDDAPGPRAISPGLEALIRAFCLLRDDAAAARSSADELTQQFATTMRELPAIAEEVQAALGAFRGQIGMPDSWRPLGRLLDAQAYRLAYWRVSSDEINYRRFFDINTLGGLRVERIDLFNETHRRLLRLVEDGRIDGLRVDHIDGLHDPLQYSRRLQGAAGRPGEPCYIVVEKILAPHEQLPSEWPVAGTTGYDSLNLIGAALTDPEGERPLGTFYRRFSGVQESFEDILWHSKREILRNSLASEVSVLASAVYRLSSSRWRSRDFTLNAIREALENLIAAFPVYRSYVDREQPAGASDRRHIDWALGVAKRRAGPVETSVYDFIAGVLTGDLAGQGSPYPRDEVLSLAMRFQQLSGPAMAKGLEDTAFYRYLRLLSHNEVGGDPQRFSLGVQGFHHANQQRLEHFPQAMLSASTHDTKRGEDARARIACLAEIPAQWAKQVLHWARMNRRLRVRIGDADAPERNHEYCFYQSLLGCWPPDLDLDHESALADLAGRVEAAMVKAVREGKQRSSWVHQDAEYESALAQFVRAALDPQRSRMFLDDFAGFALRLAESGMRVSLSQTLLRLTMPGVPDIYRGAELWDLSMVDPDNRRPVDYVQYRKRLAEIQELVPGDSGSVEAASQLMRAWSDGGVKLHLIRTALGLRRRQPALFAQGDYLPIEAQGHFADQVLAFGRRRPDQAAITVAPRFWNRLIDANGHVDWQDTVLPLPPGRWRNLLDGASLDSADGPAPLQALTRHFPVALLVTD</sequence>
<gene>
    <name evidence="2" type="primary">treY</name>
    <name evidence="2" type="ORF">RM530_14935</name>
</gene>
<dbReference type="NCBIfam" id="TIGR02401">
    <property type="entry name" value="trehalose_TreY"/>
    <property type="match status" value="1"/>
</dbReference>
<evidence type="ECO:0000313" key="3">
    <source>
        <dbReference type="Proteomes" id="UP001254608"/>
    </source>
</evidence>
<dbReference type="SMART" id="SM00642">
    <property type="entry name" value="Aamy"/>
    <property type="match status" value="1"/>
</dbReference>
<feature type="domain" description="Glycosyl hydrolase family 13 catalytic" evidence="1">
    <location>
        <begin position="15"/>
        <end position="797"/>
    </location>
</feature>